<evidence type="ECO:0000259" key="2">
    <source>
        <dbReference type="Pfam" id="PF07811"/>
    </source>
</evidence>
<keyword evidence="1" id="KW-0812">Transmembrane</keyword>
<gene>
    <name evidence="3" type="ORF">BAR1_10645</name>
</gene>
<name>A0A347UHL5_9RHOB</name>
<dbReference type="OrthoDB" id="7907064at2"/>
<feature type="domain" description="TadE-like" evidence="2">
    <location>
        <begin position="21"/>
        <end position="60"/>
    </location>
</feature>
<dbReference type="RefSeq" id="WP_118942999.1">
    <property type="nucleotide sequence ID" value="NZ_CP032125.1"/>
</dbReference>
<dbReference type="KEGG" id="pamo:BAR1_10645"/>
<reference evidence="3 4" key="1">
    <citation type="submission" date="2018-09" db="EMBL/GenBank/DDBJ databases">
        <title>Profundibacter amoris BAR1 gen. nov., sp. nov., a new member of the Roseobacter clade isolated at Lokis Castle Vent Field on the Arctic Mid-Oceanic Ridge.</title>
        <authorList>
            <person name="Le Moine Bauer S."/>
            <person name="Sjoeberg A.G."/>
            <person name="L'Haridon S."/>
            <person name="Stokke R."/>
            <person name="Roalkvam I."/>
            <person name="Steen I.H."/>
            <person name="Dahle H."/>
        </authorList>
    </citation>
    <scope>NUCLEOTIDE SEQUENCE [LARGE SCALE GENOMIC DNA]</scope>
    <source>
        <strain evidence="3 4">BAR1</strain>
    </source>
</reference>
<dbReference type="InterPro" id="IPR012495">
    <property type="entry name" value="TadE-like_dom"/>
</dbReference>
<evidence type="ECO:0000313" key="4">
    <source>
        <dbReference type="Proteomes" id="UP000261704"/>
    </source>
</evidence>
<proteinExistence type="predicted"/>
<keyword evidence="4" id="KW-1185">Reference proteome</keyword>
<organism evidence="3 4">
    <name type="scientific">Profundibacter amoris</name>
    <dbReference type="NCBI Taxonomy" id="2171755"/>
    <lineage>
        <taxon>Bacteria</taxon>
        <taxon>Pseudomonadati</taxon>
        <taxon>Pseudomonadota</taxon>
        <taxon>Alphaproteobacteria</taxon>
        <taxon>Rhodobacterales</taxon>
        <taxon>Paracoccaceae</taxon>
        <taxon>Profundibacter</taxon>
    </lineage>
</organism>
<keyword evidence="1" id="KW-1133">Transmembrane helix</keyword>
<feature type="transmembrane region" description="Helical" evidence="1">
    <location>
        <begin position="21"/>
        <end position="42"/>
    </location>
</feature>
<sequence length="185" mass="20817">MTHMLRNLRRHARRLRDSESGNATIQFAIMFPIFLTLFLSSFEFGILMLRQTFLERSVDSVVRELRLGQLTNPTHETIRTEICDRAPILPDCMETLMVELRVVSTVTWTPLATDVVCKDKSIDINVTPPSPGFVNTGNANEMVLVRACSVFQPIFPTTQLGMSLKRTDLGGYALVANSAFVNEPR</sequence>
<dbReference type="Pfam" id="PF07811">
    <property type="entry name" value="TadE"/>
    <property type="match status" value="1"/>
</dbReference>
<evidence type="ECO:0000313" key="3">
    <source>
        <dbReference type="EMBL" id="AXX98343.1"/>
    </source>
</evidence>
<evidence type="ECO:0000256" key="1">
    <source>
        <dbReference type="SAM" id="Phobius"/>
    </source>
</evidence>
<dbReference type="AlphaFoldDB" id="A0A347UHL5"/>
<accession>A0A347UHL5</accession>
<protein>
    <submittedName>
        <fullName evidence="3">Pilus assembly protein</fullName>
    </submittedName>
</protein>
<keyword evidence="1" id="KW-0472">Membrane</keyword>
<dbReference type="EMBL" id="CP032125">
    <property type="protein sequence ID" value="AXX98343.1"/>
    <property type="molecule type" value="Genomic_DNA"/>
</dbReference>
<dbReference type="Proteomes" id="UP000261704">
    <property type="component" value="Chromosome"/>
</dbReference>